<comment type="caution">
    <text evidence="3">The sequence shown here is derived from an EMBL/GenBank/DDBJ whole genome shotgun (WGS) entry which is preliminary data.</text>
</comment>
<dbReference type="RefSeq" id="WP_109014813.1">
    <property type="nucleotide sequence ID" value="NZ_BDOQ01000003.1"/>
</dbReference>
<dbReference type="InterPro" id="IPR046535">
    <property type="entry name" value="DUF6600"/>
</dbReference>
<evidence type="ECO:0000313" key="4">
    <source>
        <dbReference type="Proteomes" id="UP000245081"/>
    </source>
</evidence>
<feature type="compositionally biased region" description="Basic and acidic residues" evidence="1">
    <location>
        <begin position="507"/>
        <end position="522"/>
    </location>
</feature>
<dbReference type="AlphaFoldDB" id="A0A2R5FAG6"/>
<protein>
    <recommendedName>
        <fullName evidence="5">FecR protein domain-containing protein</fullName>
    </recommendedName>
</protein>
<feature type="compositionally biased region" description="Polar residues" evidence="1">
    <location>
        <begin position="593"/>
        <end position="609"/>
    </location>
</feature>
<feature type="compositionally biased region" description="Basic and acidic residues" evidence="1">
    <location>
        <begin position="664"/>
        <end position="682"/>
    </location>
</feature>
<sequence length="706" mass="78844">MLPFIPKLLTAAALVLGLGQSAFAADDNDVNPLRLSYINGQVSFWRYGAEDWAQAHINTPLARGDALYVGRDSELELQAESRAFIRADDDTQLSLVEQTPDYLQVKVTGGRVSFDLRSLPSNGYVVEVDTPNSVFTIDRPGYYRIDVNDDVHFVTRRGGHATVIPAGGQSMSVQPSEEIVVQGNETARAEAYVAPELDGWDRWNYDRTNDLVDAMSERYLPPGVAGASELDHYGSWRVVEDYGPVWVPDDVPSGWVPYSTGRWIWDPYYQWTWIDDSPWGWAPFHYGRWICRNNYWMWAPGTVRARPVYAPALVAFYGPAPVRSGVSMTIGGTLGWVALSWGEPVRPWWGRPGFVGHPWWGGWNGPRVANNTVINQTNIVNINQINYANSRFANAVVTAPADRFGKADVKSFAMKKTAPRDMKPLQGAIPVQPSPTALVAGAPKAAKPPEQIMARPVIAVRKPPEVRVPWQIDQNRPAMGLGARIVTPSPSSNGDMRRPQFGTQTGPERERAPLPPKYERSQRNAAPMAIQQPAPIQQITPPTDVRVVPAPHRRESDRDEIRNSTLRPQEQTMPTIRSAPPQMQPVVPESTERSSSMTLQRQPQPQNVPEQRIPDRRGGDQDQRSQDQRELRSFGTAVPPVERREAVPAPQPLEHQAPRGIEAPGEHSRERSERPERSRQELPGKPANQIFRRAPQDSVPAQGNQR</sequence>
<feature type="signal peptide" evidence="2">
    <location>
        <begin position="1"/>
        <end position="24"/>
    </location>
</feature>
<keyword evidence="4" id="KW-1185">Reference proteome</keyword>
<dbReference type="PANTHER" id="PTHR38731">
    <property type="entry name" value="LIPL45-RELATED LIPOPROTEIN-RELATED"/>
    <property type="match status" value="1"/>
</dbReference>
<dbReference type="Pfam" id="PF20245">
    <property type="entry name" value="DUF6600"/>
    <property type="match status" value="1"/>
</dbReference>
<evidence type="ECO:0000256" key="2">
    <source>
        <dbReference type="SAM" id="SignalP"/>
    </source>
</evidence>
<keyword evidence="2" id="KW-0732">Signal</keyword>
<name>A0A2R5FAG6_9PROT</name>
<reference evidence="3 4" key="1">
    <citation type="journal article" date="2018" name="Environ. Microbiol.">
        <title>Isolation and genomic characterization of Novimethylophilus kurashikiensis gen. nov. sp. nov., a new lanthanide-dependent methylotrophic species of Methylophilaceae.</title>
        <authorList>
            <person name="Lv H."/>
            <person name="Sahin N."/>
            <person name="Tani A."/>
        </authorList>
    </citation>
    <scope>NUCLEOTIDE SEQUENCE [LARGE SCALE GENOMIC DNA]</scope>
    <source>
        <strain evidence="3 4">La2-4</strain>
    </source>
</reference>
<feature type="chain" id="PRO_5015324436" description="FecR protein domain-containing protein" evidence="2">
    <location>
        <begin position="25"/>
        <end position="706"/>
    </location>
</feature>
<dbReference type="EMBL" id="BDOQ01000003">
    <property type="protein sequence ID" value="GBG13634.1"/>
    <property type="molecule type" value="Genomic_DNA"/>
</dbReference>
<feature type="compositionally biased region" description="Basic and acidic residues" evidence="1">
    <location>
        <begin position="612"/>
        <end position="632"/>
    </location>
</feature>
<evidence type="ECO:0000313" key="3">
    <source>
        <dbReference type="EMBL" id="GBG13634.1"/>
    </source>
</evidence>
<gene>
    <name evidence="3" type="ORF">NMK_1185</name>
</gene>
<feature type="compositionally biased region" description="Low complexity" evidence="1">
    <location>
        <begin position="525"/>
        <end position="543"/>
    </location>
</feature>
<dbReference type="Proteomes" id="UP000245081">
    <property type="component" value="Unassembled WGS sequence"/>
</dbReference>
<organism evidence="3 4">
    <name type="scientific">Novimethylophilus kurashikiensis</name>
    <dbReference type="NCBI Taxonomy" id="1825523"/>
    <lineage>
        <taxon>Bacteria</taxon>
        <taxon>Pseudomonadati</taxon>
        <taxon>Pseudomonadota</taxon>
        <taxon>Betaproteobacteria</taxon>
        <taxon>Nitrosomonadales</taxon>
        <taxon>Methylophilaceae</taxon>
        <taxon>Novimethylophilus</taxon>
    </lineage>
</organism>
<feature type="compositionally biased region" description="Basic and acidic residues" evidence="1">
    <location>
        <begin position="552"/>
        <end position="562"/>
    </location>
</feature>
<dbReference type="OrthoDB" id="5485224at2"/>
<dbReference type="PANTHER" id="PTHR38731:SF3">
    <property type="entry name" value="BLL6125 PROTEIN"/>
    <property type="match status" value="1"/>
</dbReference>
<evidence type="ECO:0008006" key="5">
    <source>
        <dbReference type="Google" id="ProtNLM"/>
    </source>
</evidence>
<accession>A0A2R5FAG6</accession>
<feature type="compositionally biased region" description="Polar residues" evidence="1">
    <location>
        <begin position="563"/>
        <end position="575"/>
    </location>
</feature>
<evidence type="ECO:0000256" key="1">
    <source>
        <dbReference type="SAM" id="MobiDB-lite"/>
    </source>
</evidence>
<feature type="region of interest" description="Disordered" evidence="1">
    <location>
        <begin position="481"/>
        <end position="706"/>
    </location>
</feature>
<proteinExistence type="predicted"/>